<dbReference type="VEuPathDB" id="TrichDB:TVAGG3_0382290"/>
<reference evidence="2" key="2">
    <citation type="journal article" date="2007" name="Science">
        <title>Draft genome sequence of the sexually transmitted pathogen Trichomonas vaginalis.</title>
        <authorList>
            <person name="Carlton J.M."/>
            <person name="Hirt R.P."/>
            <person name="Silva J.C."/>
            <person name="Delcher A.L."/>
            <person name="Schatz M."/>
            <person name="Zhao Q."/>
            <person name="Wortman J.R."/>
            <person name="Bidwell S.L."/>
            <person name="Alsmark U.C.M."/>
            <person name="Besteiro S."/>
            <person name="Sicheritz-Ponten T."/>
            <person name="Noel C.J."/>
            <person name="Dacks J.B."/>
            <person name="Foster P.G."/>
            <person name="Simillion C."/>
            <person name="Van de Peer Y."/>
            <person name="Miranda-Saavedra D."/>
            <person name="Barton G.J."/>
            <person name="Westrop G.D."/>
            <person name="Mueller S."/>
            <person name="Dessi D."/>
            <person name="Fiori P.L."/>
            <person name="Ren Q."/>
            <person name="Paulsen I."/>
            <person name="Zhang H."/>
            <person name="Bastida-Corcuera F.D."/>
            <person name="Simoes-Barbosa A."/>
            <person name="Brown M.T."/>
            <person name="Hayes R.D."/>
            <person name="Mukherjee M."/>
            <person name="Okumura C.Y."/>
            <person name="Schneider R."/>
            <person name="Smith A.J."/>
            <person name="Vanacova S."/>
            <person name="Villalvazo M."/>
            <person name="Haas B.J."/>
            <person name="Pertea M."/>
            <person name="Feldblyum T.V."/>
            <person name="Utterback T.R."/>
            <person name="Shu C.L."/>
            <person name="Osoegawa K."/>
            <person name="de Jong P.J."/>
            <person name="Hrdy I."/>
            <person name="Horvathova L."/>
            <person name="Zubacova Z."/>
            <person name="Dolezal P."/>
            <person name="Malik S.B."/>
            <person name="Logsdon J.M. Jr."/>
            <person name="Henze K."/>
            <person name="Gupta A."/>
            <person name="Wang C.C."/>
            <person name="Dunne R.L."/>
            <person name="Upcroft J.A."/>
            <person name="Upcroft P."/>
            <person name="White O."/>
            <person name="Salzberg S.L."/>
            <person name="Tang P."/>
            <person name="Chiu C.-H."/>
            <person name="Lee Y.-S."/>
            <person name="Embley T.M."/>
            <person name="Coombs G.H."/>
            <person name="Mottram J.C."/>
            <person name="Tachezy J."/>
            <person name="Fraser-Liggett C.M."/>
            <person name="Johnson P.J."/>
        </authorList>
    </citation>
    <scope>NUCLEOTIDE SEQUENCE [LARGE SCALE GENOMIC DNA]</scope>
    <source>
        <strain evidence="2">G3</strain>
    </source>
</reference>
<dbReference type="InParanoid" id="A2DBH3"/>
<gene>
    <name evidence="2" type="ORF">TVAG_093500</name>
</gene>
<name>A2DBH3_TRIV3</name>
<keyword evidence="3" id="KW-1185">Reference proteome</keyword>
<protein>
    <recommendedName>
        <fullName evidence="1">DUF3447 domain-containing protein</fullName>
    </recommendedName>
</protein>
<dbReference type="RefSeq" id="XP_001583162.1">
    <property type="nucleotide sequence ID" value="XM_001583112.1"/>
</dbReference>
<feature type="domain" description="DUF3447" evidence="1">
    <location>
        <begin position="168"/>
        <end position="261"/>
    </location>
</feature>
<dbReference type="EMBL" id="DS113185">
    <property type="protein sequence ID" value="EAY22176.1"/>
    <property type="molecule type" value="Genomic_DNA"/>
</dbReference>
<evidence type="ECO:0000259" key="1">
    <source>
        <dbReference type="Pfam" id="PF11929"/>
    </source>
</evidence>
<evidence type="ECO:0000313" key="3">
    <source>
        <dbReference type="Proteomes" id="UP000001542"/>
    </source>
</evidence>
<dbReference type="PANTHER" id="PTHR24182">
    <property type="entry name" value="ANKYRIN REPEAT AND SOCS BOX CONTAINING 4"/>
    <property type="match status" value="1"/>
</dbReference>
<dbReference type="OrthoDB" id="19174at2759"/>
<sequence>MEANYEKKYADFIGTLEKLFCKKSNESVEDMSNLISNVLISKYQLSLKSLEKIIKLAGQCNYAYVESYFKILELICSKCTKITELKSKLPMEGSVEYMVMHDQIDKFKEYVSQKDVKFSLDIIDLKDFEGLNDQDLDACDSTNLSLFEACAYFGSVNIFIFLISTQQPKISKKVLLYSLIGRNTDIINECMKHKKMNIDCLRFIVRTHFNEMLEYVIENKIFDYQDFLEEEWIYDVNWCGKFDYQAPFEDIIEYQNLKAVFLLYKKFKTKIFPWCAAFPQTIDIIKKETNPRNPDYRNNNILIYACHSQNGDICKFLLN</sequence>
<dbReference type="PANTHER" id="PTHR24182:SF13">
    <property type="entry name" value="LD18443P"/>
    <property type="match status" value="1"/>
</dbReference>
<evidence type="ECO:0000313" key="2">
    <source>
        <dbReference type="EMBL" id="EAY22176.1"/>
    </source>
</evidence>
<reference evidence="2" key="1">
    <citation type="submission" date="2006-10" db="EMBL/GenBank/DDBJ databases">
        <authorList>
            <person name="Amadeo P."/>
            <person name="Zhao Q."/>
            <person name="Wortman J."/>
            <person name="Fraser-Liggett C."/>
            <person name="Carlton J."/>
        </authorList>
    </citation>
    <scope>NUCLEOTIDE SEQUENCE</scope>
    <source>
        <strain evidence="2">G3</strain>
    </source>
</reference>
<dbReference type="InterPro" id="IPR036770">
    <property type="entry name" value="Ankyrin_rpt-contain_sf"/>
</dbReference>
<dbReference type="KEGG" id="tva:5467730"/>
<dbReference type="Pfam" id="PF11929">
    <property type="entry name" value="DUF3447"/>
    <property type="match status" value="1"/>
</dbReference>
<dbReference type="Proteomes" id="UP000001542">
    <property type="component" value="Unassembled WGS sequence"/>
</dbReference>
<dbReference type="SUPFAM" id="SSF48403">
    <property type="entry name" value="Ankyrin repeat"/>
    <property type="match status" value="1"/>
</dbReference>
<accession>A2DBH3</accession>
<dbReference type="InterPro" id="IPR020683">
    <property type="entry name" value="DUF3447"/>
</dbReference>
<dbReference type="AlphaFoldDB" id="A2DBH3"/>
<proteinExistence type="predicted"/>
<organism evidence="2 3">
    <name type="scientific">Trichomonas vaginalis (strain ATCC PRA-98 / G3)</name>
    <dbReference type="NCBI Taxonomy" id="412133"/>
    <lineage>
        <taxon>Eukaryota</taxon>
        <taxon>Metamonada</taxon>
        <taxon>Parabasalia</taxon>
        <taxon>Trichomonadida</taxon>
        <taxon>Trichomonadidae</taxon>
        <taxon>Trichomonas</taxon>
    </lineage>
</organism>
<dbReference type="VEuPathDB" id="TrichDB:TVAG_080420"/>